<dbReference type="EMBL" id="UYSG01003188">
    <property type="protein sequence ID" value="VDL57993.1"/>
    <property type="molecule type" value="Genomic_DNA"/>
</dbReference>
<evidence type="ECO:0000313" key="1">
    <source>
        <dbReference type="EMBL" id="VDL57993.1"/>
    </source>
</evidence>
<dbReference type="Proteomes" id="UP000274504">
    <property type="component" value="Unassembled WGS sequence"/>
</dbReference>
<evidence type="ECO:0000313" key="2">
    <source>
        <dbReference type="Proteomes" id="UP000274504"/>
    </source>
</evidence>
<dbReference type="AlphaFoldDB" id="A0A0R3SL62"/>
<dbReference type="WBParaSite" id="HDID_0000567701-mRNA-1">
    <property type="protein sequence ID" value="HDID_0000567701-mRNA-1"/>
    <property type="gene ID" value="HDID_0000567701"/>
</dbReference>
<protein>
    <submittedName>
        <fullName evidence="3">BLM10_mid domain-containing protein</fullName>
    </submittedName>
</protein>
<evidence type="ECO:0000313" key="3">
    <source>
        <dbReference type="WBParaSite" id="HDID_0000567701-mRNA-1"/>
    </source>
</evidence>
<sequence length="791" mass="90744">MQTLALLRPRSVIPHVIKSIEEGYSAPPVPLRHIKSLKVLASCSSSFCCPNVFPIWNHYIGFQPTDQIQNYPSDDETSPHIKDPEQREQWKSNFFAMIYPECRFLVPKILYICLKALYFNQGYCLQDSIRTLTYIFMTMPIKRISEMYQSGKNFENDDAISEIQLPSSVSSVEDLVLEIFRRIFKILGIKNRHYQDLIDKGQSVIQPSSIVHDLSFLAIHIAMSANSMPKLRVRLFHAFLVIILQTPWNPAVFSKFPDVLIWLLRGPRCESTDLSESDTALHALQKFWPLFLRLYTELKTGKSITREGNVDSRLVPLLNILQAFFVVFVPSRVEEVRANFITPALDILLDLCETSLGSGGECAPSINLAKYASECLGVLLYRLLTISMDFNGVDFFNSAEYTTNSLWTPFVGYQKAKNLVKWSWPTKKTFFVAKCIIKVFFVPLMRKLAGVTDELSAYVKDKDLKRIRVPHITIHSQQPGITNQRLYLISLISWIWNICISIFEGLKPRDITHEGVNYAKEICSELELLRYGNVACPESSFDFRDFNLDLNFFDFPPYQDESTLRDQIFRYGLRFLDALAGLSMKFDAHTINLPDPTNVQCTIERILDMKQLNLLVKIIVYAGFNYVEYTDDEAYEFNTHPQIPIRTYCLGFYRDYIEPENNLCGKIGPSSELLSALSREEKSSLECGGGGGIYGVSYLPIVWLMCAKRQHFNFIRRAIGLNAAWPGTKALSLITNPRLPANQELNRLIESSLRLALNCNNMDVEEFAVNVYYLTVNEMPGVRFYFFTCLW</sequence>
<reference evidence="3" key="1">
    <citation type="submission" date="2017-02" db="UniProtKB">
        <authorList>
            <consortium name="WormBaseParasite"/>
        </authorList>
    </citation>
    <scope>IDENTIFICATION</scope>
</reference>
<name>A0A0R3SL62_HYMDI</name>
<dbReference type="STRING" id="6216.A0A0R3SL62"/>
<reference evidence="1 2" key="2">
    <citation type="submission" date="2018-11" db="EMBL/GenBank/DDBJ databases">
        <authorList>
            <consortium name="Pathogen Informatics"/>
        </authorList>
    </citation>
    <scope>NUCLEOTIDE SEQUENCE [LARGE SCALE GENOMIC DNA]</scope>
</reference>
<organism evidence="3">
    <name type="scientific">Hymenolepis diminuta</name>
    <name type="common">Rat tapeworm</name>
    <dbReference type="NCBI Taxonomy" id="6216"/>
    <lineage>
        <taxon>Eukaryota</taxon>
        <taxon>Metazoa</taxon>
        <taxon>Spiralia</taxon>
        <taxon>Lophotrochozoa</taxon>
        <taxon>Platyhelminthes</taxon>
        <taxon>Cestoda</taxon>
        <taxon>Eucestoda</taxon>
        <taxon>Cyclophyllidea</taxon>
        <taxon>Hymenolepididae</taxon>
        <taxon>Hymenolepis</taxon>
    </lineage>
</organism>
<proteinExistence type="predicted"/>
<gene>
    <name evidence="1" type="ORF">HDID_LOCUS5675</name>
</gene>
<accession>A0A0R3SL62</accession>